<dbReference type="EMBL" id="LIYD01000005">
    <property type="protein sequence ID" value="KOS05023.1"/>
    <property type="molecule type" value="Genomic_DNA"/>
</dbReference>
<dbReference type="STRING" id="1202724.AM493_02465"/>
<proteinExistence type="predicted"/>
<reference evidence="2 3" key="1">
    <citation type="submission" date="2015-08" db="EMBL/GenBank/DDBJ databases">
        <title>Whole genome sequence of Flavobacterium akiainvivens IK-1T, from decaying Wikstroemia oahuensis, an endemic Hawaiian shrub.</title>
        <authorList>
            <person name="Wan X."/>
            <person name="Hou S."/>
            <person name="Saito J."/>
            <person name="Donachie S."/>
        </authorList>
    </citation>
    <scope>NUCLEOTIDE SEQUENCE [LARGE SCALE GENOMIC DNA]</scope>
    <source>
        <strain evidence="2 3">IK-1</strain>
    </source>
</reference>
<dbReference type="AlphaFoldDB" id="A0A0M8M7J2"/>
<dbReference type="InterPro" id="IPR032710">
    <property type="entry name" value="NTF2-like_dom_sf"/>
</dbReference>
<name>A0A0M8M7J2_9FLAO</name>
<keyword evidence="3" id="KW-1185">Reference proteome</keyword>
<feature type="domain" description="SnoaL-like" evidence="1">
    <location>
        <begin position="12"/>
        <end position="105"/>
    </location>
</feature>
<keyword evidence="2" id="KW-0413">Isomerase</keyword>
<evidence type="ECO:0000313" key="2">
    <source>
        <dbReference type="EMBL" id="KOS05023.1"/>
    </source>
</evidence>
<comment type="caution">
    <text evidence="2">The sequence shown here is derived from an EMBL/GenBank/DDBJ whole genome shotgun (WGS) entry which is preliminary data.</text>
</comment>
<accession>A0A0M8M7J2</accession>
<organism evidence="2 3">
    <name type="scientific">Flavobacterium akiainvivens</name>
    <dbReference type="NCBI Taxonomy" id="1202724"/>
    <lineage>
        <taxon>Bacteria</taxon>
        <taxon>Pseudomonadati</taxon>
        <taxon>Bacteroidota</taxon>
        <taxon>Flavobacteriia</taxon>
        <taxon>Flavobacteriales</taxon>
        <taxon>Flavobacteriaceae</taxon>
        <taxon>Flavobacterium</taxon>
    </lineage>
</organism>
<dbReference type="Gene3D" id="3.10.450.50">
    <property type="match status" value="1"/>
</dbReference>
<evidence type="ECO:0000259" key="1">
    <source>
        <dbReference type="Pfam" id="PF12680"/>
    </source>
</evidence>
<dbReference type="PATRIC" id="fig|1202724.3.peg.505"/>
<protein>
    <submittedName>
        <fullName evidence="2">Ketosteroid isomerase</fullName>
    </submittedName>
</protein>
<dbReference type="GO" id="GO:0016853">
    <property type="term" value="F:isomerase activity"/>
    <property type="evidence" value="ECO:0007669"/>
    <property type="project" value="UniProtKB-KW"/>
</dbReference>
<dbReference type="Pfam" id="PF12680">
    <property type="entry name" value="SnoaL_2"/>
    <property type="match status" value="1"/>
</dbReference>
<dbReference type="Proteomes" id="UP000037755">
    <property type="component" value="Unassembled WGS sequence"/>
</dbReference>
<evidence type="ECO:0000313" key="3">
    <source>
        <dbReference type="Proteomes" id="UP000037755"/>
    </source>
</evidence>
<dbReference type="InterPro" id="IPR037401">
    <property type="entry name" value="SnoaL-like"/>
</dbReference>
<gene>
    <name evidence="2" type="ORF">AM493_02465</name>
</gene>
<dbReference type="SUPFAM" id="SSF54427">
    <property type="entry name" value="NTF2-like"/>
    <property type="match status" value="1"/>
</dbReference>
<dbReference type="RefSeq" id="WP_054406082.1">
    <property type="nucleotide sequence ID" value="NZ_FOYA01000004.1"/>
</dbReference>
<dbReference type="OrthoDB" id="6692273at2"/>
<sequence length="113" mass="12470">MNNKEVLLKANKAVSAGDNEGFLAYCTGDTVWEFVGDQTLCGKEAVRQYIAKAYIELPVFEVETLVAEGDFVVATGRISMKDEAGKPVDYAYCDVWKFSNGKMAELRAFVITV</sequence>